<name>A0A1C4FGB1_9BACI</name>
<dbReference type="InterPro" id="IPR007072">
    <property type="entry name" value="RNMT_CmcI"/>
</dbReference>
<dbReference type="AlphaFoldDB" id="A0A1C4FGB1"/>
<evidence type="ECO:0000313" key="2">
    <source>
        <dbReference type="Proteomes" id="UP000196052"/>
    </source>
</evidence>
<accession>A0A1C4FGB1</accession>
<dbReference type="RefSeq" id="WP_179196655.1">
    <property type="nucleotide sequence ID" value="NZ_FMBE01000014.1"/>
</dbReference>
<dbReference type="Gene3D" id="3.40.50.150">
    <property type="entry name" value="Vaccinia Virus protein VP39"/>
    <property type="match status" value="1"/>
</dbReference>
<dbReference type="SUPFAM" id="SSF53335">
    <property type="entry name" value="S-adenosyl-L-methionine-dependent methyltransferases"/>
    <property type="match status" value="1"/>
</dbReference>
<organism evidence="1 2">
    <name type="scientific">Bacillus wiedmannii</name>
    <dbReference type="NCBI Taxonomy" id="1890302"/>
    <lineage>
        <taxon>Bacteria</taxon>
        <taxon>Bacillati</taxon>
        <taxon>Bacillota</taxon>
        <taxon>Bacilli</taxon>
        <taxon>Bacillales</taxon>
        <taxon>Bacillaceae</taxon>
        <taxon>Bacillus</taxon>
        <taxon>Bacillus cereus group</taxon>
    </lineage>
</organism>
<reference evidence="2" key="1">
    <citation type="submission" date="2016-08" db="EMBL/GenBank/DDBJ databases">
        <authorList>
            <person name="Loux V."/>
            <person name="Rue O."/>
        </authorList>
    </citation>
    <scope>NUCLEOTIDE SEQUENCE [LARGE SCALE GENOMIC DNA]</scope>
    <source>
        <strain evidence="2">INRA Bc05-F1</strain>
    </source>
</reference>
<proteinExistence type="predicted"/>
<dbReference type="GO" id="GO:0008610">
    <property type="term" value="P:lipid biosynthetic process"/>
    <property type="evidence" value="ECO:0007669"/>
    <property type="project" value="InterPro"/>
</dbReference>
<protein>
    <submittedName>
        <fullName evidence="1">Cephalosporin hydroxylase</fullName>
    </submittedName>
</protein>
<dbReference type="Proteomes" id="UP000196052">
    <property type="component" value="Unassembled WGS sequence"/>
</dbReference>
<sequence length="258" mass="30069">MKYQSSFLLTEINKKIIEQGGIPTVLDNFILSELYSKDQSTLFKKIINSKNLSSSRYEQVSKRIERIKASELPLLCRLYSQGKNEVYLWKGQPLFKNLYDKSIYELMIYEIHPLTIIEFGATPTSLRWLKSIVNEYNYNTKVIGVNIKDFQIDENISFLNIDANDIQNIKYKKLLDNLEHPLIIIEDCHVNTKGILEVFSNLMRTGDYMIIEDSISKQKEIKDWAVNKMKFFVDTRYTDFFGINSVSAVNSIIKKMGD</sequence>
<gene>
    <name evidence="1" type="ORF">BC05F1_04371</name>
</gene>
<dbReference type="GO" id="GO:0008168">
    <property type="term" value="F:methyltransferase activity"/>
    <property type="evidence" value="ECO:0007669"/>
    <property type="project" value="InterPro"/>
</dbReference>
<dbReference type="EMBL" id="FMBE01000014">
    <property type="protein sequence ID" value="SCC54511.1"/>
    <property type="molecule type" value="Genomic_DNA"/>
</dbReference>
<dbReference type="InterPro" id="IPR029063">
    <property type="entry name" value="SAM-dependent_MTases_sf"/>
</dbReference>
<dbReference type="Pfam" id="PF04989">
    <property type="entry name" value="RMNT_CmcI"/>
    <property type="match status" value="1"/>
</dbReference>
<evidence type="ECO:0000313" key="1">
    <source>
        <dbReference type="EMBL" id="SCC54511.1"/>
    </source>
</evidence>